<feature type="region of interest" description="Disordered" evidence="1">
    <location>
        <begin position="122"/>
        <end position="225"/>
    </location>
</feature>
<dbReference type="AlphaFoldDB" id="A0A1X6PKQ9"/>
<keyword evidence="3" id="KW-1185">Reference proteome</keyword>
<name>A0A1X6PKQ9_PORUM</name>
<feature type="compositionally biased region" description="Basic residues" evidence="1">
    <location>
        <begin position="144"/>
        <end position="160"/>
    </location>
</feature>
<feature type="compositionally biased region" description="Pro residues" evidence="1">
    <location>
        <begin position="131"/>
        <end position="141"/>
    </location>
</feature>
<feature type="region of interest" description="Disordered" evidence="1">
    <location>
        <begin position="44"/>
        <end position="86"/>
    </location>
</feature>
<organism evidence="2 3">
    <name type="scientific">Porphyra umbilicalis</name>
    <name type="common">Purple laver</name>
    <name type="synonym">Red alga</name>
    <dbReference type="NCBI Taxonomy" id="2786"/>
    <lineage>
        <taxon>Eukaryota</taxon>
        <taxon>Rhodophyta</taxon>
        <taxon>Bangiophyceae</taxon>
        <taxon>Bangiales</taxon>
        <taxon>Bangiaceae</taxon>
        <taxon>Porphyra</taxon>
    </lineage>
</organism>
<evidence type="ECO:0000256" key="1">
    <source>
        <dbReference type="SAM" id="MobiDB-lite"/>
    </source>
</evidence>
<feature type="compositionally biased region" description="Basic residues" evidence="1">
    <location>
        <begin position="178"/>
        <end position="191"/>
    </location>
</feature>
<accession>A0A1X6PKQ9</accession>
<proteinExistence type="predicted"/>
<evidence type="ECO:0000313" key="2">
    <source>
        <dbReference type="EMBL" id="OSX81494.1"/>
    </source>
</evidence>
<dbReference type="EMBL" id="KV918761">
    <property type="protein sequence ID" value="OSX81494.1"/>
    <property type="molecule type" value="Genomic_DNA"/>
</dbReference>
<gene>
    <name evidence="2" type="ORF">BU14_0014s0044</name>
</gene>
<reference evidence="2 3" key="1">
    <citation type="submission" date="2017-03" db="EMBL/GenBank/DDBJ databases">
        <title>WGS assembly of Porphyra umbilicalis.</title>
        <authorList>
            <person name="Brawley S.H."/>
            <person name="Blouin N.A."/>
            <person name="Ficko-Blean E."/>
            <person name="Wheeler G.L."/>
            <person name="Lohr M."/>
            <person name="Goodson H.V."/>
            <person name="Jenkins J.W."/>
            <person name="Blaby-Haas C.E."/>
            <person name="Helliwell K.E."/>
            <person name="Chan C."/>
            <person name="Marriage T."/>
            <person name="Bhattacharya D."/>
            <person name="Klein A.S."/>
            <person name="Badis Y."/>
            <person name="Brodie J."/>
            <person name="Cao Y."/>
            <person name="Collen J."/>
            <person name="Dittami S.M."/>
            <person name="Gachon C.M."/>
            <person name="Green B.R."/>
            <person name="Karpowicz S."/>
            <person name="Kim J.W."/>
            <person name="Kudahl U."/>
            <person name="Lin S."/>
            <person name="Michel G."/>
            <person name="Mittag M."/>
            <person name="Olson B.J."/>
            <person name="Pangilinan J."/>
            <person name="Peng Y."/>
            <person name="Qiu H."/>
            <person name="Shu S."/>
            <person name="Singer J.T."/>
            <person name="Smith A.G."/>
            <person name="Sprecher B.N."/>
            <person name="Wagner V."/>
            <person name="Wang W."/>
            <person name="Wang Z.-Y."/>
            <person name="Yan J."/>
            <person name="Yarish C."/>
            <person name="Zoeuner-Riek S."/>
            <person name="Zhuang Y."/>
            <person name="Zou Y."/>
            <person name="Lindquist E.A."/>
            <person name="Grimwood J."/>
            <person name="Barry K."/>
            <person name="Rokhsar D.S."/>
            <person name="Schmutz J."/>
            <person name="Stiller J.W."/>
            <person name="Grossman A.R."/>
            <person name="Prochnik S.E."/>
        </authorList>
    </citation>
    <scope>NUCLEOTIDE SEQUENCE [LARGE SCALE GENOMIC DNA]</scope>
    <source>
        <strain evidence="2">4086291</strain>
    </source>
</reference>
<dbReference type="Proteomes" id="UP000218209">
    <property type="component" value="Unassembled WGS sequence"/>
</dbReference>
<sequence>MLKAFSAARRLLDASAAAGRAPSPSAGRAAQLRADTAALFRLLPRRPGGREEPSASKGLIPPASTDGDPSPAIPSAPAADTDGARPTMDVPFEVQAAAVRAHLLAQATHLLAAVDAASAPSDAHPTAQLLPLPPRPPPPAPWTRRTRRRRPRMGTKRKRPPACGPSSGGPWPNGQAPCRRRRRRGGRRPRRGAGGTRGSASSSRGPCARGTWSPGIRAWRTAWGT</sequence>
<feature type="compositionally biased region" description="Low complexity" evidence="1">
    <location>
        <begin position="69"/>
        <end position="79"/>
    </location>
</feature>
<protein>
    <submittedName>
        <fullName evidence="2">Uncharacterized protein</fullName>
    </submittedName>
</protein>
<evidence type="ECO:0000313" key="3">
    <source>
        <dbReference type="Proteomes" id="UP000218209"/>
    </source>
</evidence>